<keyword evidence="1" id="KW-1133">Transmembrane helix</keyword>
<dbReference type="Pfam" id="PF14331">
    <property type="entry name" value="IcmF-related_N"/>
    <property type="match status" value="1"/>
</dbReference>
<comment type="caution">
    <text evidence="3">The sequence shown here is derived from an EMBL/GenBank/DDBJ whole genome shotgun (WGS) entry which is preliminary data.</text>
</comment>
<dbReference type="InterPro" id="IPR053156">
    <property type="entry name" value="T6SS_TssM-like"/>
</dbReference>
<evidence type="ECO:0000313" key="4">
    <source>
        <dbReference type="Proteomes" id="UP000690515"/>
    </source>
</evidence>
<feature type="transmembrane region" description="Helical" evidence="1">
    <location>
        <begin position="376"/>
        <end position="394"/>
    </location>
</feature>
<evidence type="ECO:0000256" key="1">
    <source>
        <dbReference type="SAM" id="Phobius"/>
    </source>
</evidence>
<dbReference type="Proteomes" id="UP000690515">
    <property type="component" value="Unassembled WGS sequence"/>
</dbReference>
<dbReference type="EMBL" id="JAGSOY010000016">
    <property type="protein sequence ID" value="MBU2711213.1"/>
    <property type="molecule type" value="Genomic_DNA"/>
</dbReference>
<reference evidence="3 4" key="1">
    <citation type="submission" date="2021-04" db="EMBL/GenBank/DDBJ databases">
        <authorList>
            <person name="Pira H."/>
            <person name="Risdian C."/>
            <person name="Wink J."/>
        </authorList>
    </citation>
    <scope>NUCLEOTIDE SEQUENCE [LARGE SCALE GENOMIC DNA]</scope>
    <source>
        <strain evidence="3 4">WH53</strain>
    </source>
</reference>
<keyword evidence="1" id="KW-0812">Transmembrane</keyword>
<accession>A0ABS5ZBS3</accession>
<feature type="transmembrane region" description="Helical" evidence="1">
    <location>
        <begin position="6"/>
        <end position="26"/>
    </location>
</feature>
<protein>
    <recommendedName>
        <fullName evidence="2">Type VI secretion system component TssM1 N-terminal domain-containing protein</fullName>
    </recommendedName>
</protein>
<dbReference type="RefSeq" id="WP_215819376.1">
    <property type="nucleotide sequence ID" value="NZ_JAGSOY010000016.1"/>
</dbReference>
<evidence type="ECO:0000313" key="3">
    <source>
        <dbReference type="EMBL" id="MBU2711213.1"/>
    </source>
</evidence>
<name>A0ABS5ZBS3_9GAMM</name>
<dbReference type="InterPro" id="IPR025743">
    <property type="entry name" value="TssM1_N"/>
</dbReference>
<feature type="domain" description="Type VI secretion system component TssM1 N-terminal" evidence="2">
    <location>
        <begin position="144"/>
        <end position="374"/>
    </location>
</feature>
<dbReference type="PANTHER" id="PTHR36153">
    <property type="entry name" value="INNER MEMBRANE PROTEIN-RELATED"/>
    <property type="match status" value="1"/>
</dbReference>
<dbReference type="PANTHER" id="PTHR36153:SF1">
    <property type="entry name" value="TYPE VI SECRETION SYSTEM COMPONENT TSSM1"/>
    <property type="match status" value="1"/>
</dbReference>
<keyword evidence="1" id="KW-0472">Membrane</keyword>
<proteinExistence type="predicted"/>
<evidence type="ECO:0000259" key="2">
    <source>
        <dbReference type="Pfam" id="PF14331"/>
    </source>
</evidence>
<gene>
    <name evidence="3" type="ORF">KCG35_09080</name>
</gene>
<organism evidence="3 4">
    <name type="scientific">Zooshikella harenae</name>
    <dbReference type="NCBI Taxonomy" id="2827238"/>
    <lineage>
        <taxon>Bacteria</taxon>
        <taxon>Pseudomonadati</taxon>
        <taxon>Pseudomonadota</taxon>
        <taxon>Gammaproteobacteria</taxon>
        <taxon>Oceanospirillales</taxon>
        <taxon>Zooshikellaceae</taxon>
        <taxon>Zooshikella</taxon>
    </lineage>
</organism>
<sequence length="1320" mass="151152">MNSWIVFFIILLVGLIIFAVMAWFIGSRADKPIRYQALPVSPPKAYWHQFLQLVWAWLKRCKAYLERQWWRWRQRRQGAYWLPWVLLLGDNDSGRHSLLASLQRQQQLLSHEDCWGFSHQTQWDWLATDLGVLVTLPQSEEPIKEDWEHHLKHLVVLRSERPLDGVVVVISVPQLLMDEPLTQTQQIKLYQYLLHSLPDNLGFQLPVYVLLSQADVLPGFSLFWQELDEAQQGEMVGWSNPYPAGEPFNGEWGEESLAAIRQGLEHYLLQRATSGELESADEVFLFAEQFNRLQTPLINWLVALFGQPEAPQGLLFRGLYCCGSVDAAGQNRKEVRSDVWFLSHLFGQKCFSEKHLAQPSHQGIWQRDKQNRHWRWGFAIGALLLAAGLTVTSIKLQQQVDTVVYSLKLLQQPSQNVQSEQGCTSKATVFDLLDHIARLDTHMSFVAIPLSWVDNRVGRQTTRYVAEQAFAAVIFPSMACHLRHNIEVLASQTLPNLGANKSPQHLAKVQQALINYTQKWLELEKNLALFREVSEFTDKYHADKIFPLFEQLIEYVYGEKLPISTKRVSGLHRAALANVIYQEWPSVNEATRILVSQRIREGFADWQQNFQEALSQGENWLRNLRQMGAQDQQQLLRLASWLTWIDQQWLASGLEENNCEQLRNQWLPHAKALEADYAYPLSSSTFTARLQPDHCDLPIDSQLLAMQVSPYGHLFINGPKGGIYLADALKEEVAGFYAVSELDYFNIEPKKQMQCPATLRGWNAQPLQTLLTALREYQQFMVNRKLELQQTNLPLYAAMAKDHLQGVSEHLLSKAQLTSRLADTMSNSTNNIVLAQENLIINTEQQFKEVLSALLLIMGQLQQVQLIAQQQALSQCIQQFALAQLQDIKLLAMSSKLYEPKVNPQQPKNTEQLLYNLGDQSKVQEFLQRQWQRSQIIIGYTTPYLLVLNNTYERSGSGGSETVKQFWRNTINEMQAYQEQHNDKGEVGKLNGFITNQLSALTLDNCSQRLATDISVKTASDLYSRQYQQLEQHANLWCDNQQLAFAYEEYRELAQAFNSLLSGRYPFAQQTATDVSLDAIQQFLSLYEQYQETLSILQNLPIQNSTFTVSGELSDSGLSEKFNQNASWKKVADFLTQLDYVMPFFKTYLAEQTQQQSGIKLKLTFRAKPKNSPGSEQLISWALLSGKERSTYPNGNDQLYWVMGDPIQLDLTWATQSSLLPLVDPKQSSTMDIVDERTARFAVSGQWSLFKWLQAFGTDTTSTADEVLLSFRVPVKHRDQSTPQGESRLFLAMQARQAKDGQEQTLALPVKFPTQAPVIW</sequence>
<keyword evidence="4" id="KW-1185">Reference proteome</keyword>